<dbReference type="AlphaFoldDB" id="A0A2U2PBX4"/>
<feature type="signal peptide" evidence="1">
    <location>
        <begin position="1"/>
        <end position="21"/>
    </location>
</feature>
<evidence type="ECO:0000259" key="2">
    <source>
        <dbReference type="PROSITE" id="PS50213"/>
    </source>
</evidence>
<dbReference type="SUPFAM" id="SSF82153">
    <property type="entry name" value="FAS1 domain"/>
    <property type="match status" value="1"/>
</dbReference>
<gene>
    <name evidence="3" type="ORF">DDR33_19785</name>
</gene>
<feature type="domain" description="FAS1" evidence="2">
    <location>
        <begin position="41"/>
        <end position="182"/>
    </location>
</feature>
<keyword evidence="1" id="KW-0732">Signal</keyword>
<dbReference type="EMBL" id="QEAS01000019">
    <property type="protein sequence ID" value="PWG78898.1"/>
    <property type="molecule type" value="Genomic_DNA"/>
</dbReference>
<dbReference type="Proteomes" id="UP000245647">
    <property type="component" value="Unassembled WGS sequence"/>
</dbReference>
<dbReference type="PANTHER" id="PTHR10900:SF77">
    <property type="entry name" value="FI19380P1"/>
    <property type="match status" value="1"/>
</dbReference>
<evidence type="ECO:0000256" key="1">
    <source>
        <dbReference type="SAM" id="SignalP"/>
    </source>
</evidence>
<sequence>MKKIILSVAFAATMGITTIKAQTQDSTASDNAAASQTAAATGDVVQAVSQSGYNSVLTSAIKTAGLESTLNTGGPYTIFAPSDQAFSGVTQMDSLLKDPEKLTPALRGHVVNGKYTKADIIKALTDGKGTATLNTIDGGTLTLKVNASKNLELSDASGNTALVTVFDLQGTNGVAHVINNVLLPKQ</sequence>
<protein>
    <submittedName>
        <fullName evidence="3">Beta-Ig-H3/fasciclin</fullName>
    </submittedName>
</protein>
<dbReference type="InterPro" id="IPR000782">
    <property type="entry name" value="FAS1_domain"/>
</dbReference>
<organism evidence="3 4">
    <name type="scientific">Pararcticibacter amylolyticus</name>
    <dbReference type="NCBI Taxonomy" id="2173175"/>
    <lineage>
        <taxon>Bacteria</taxon>
        <taxon>Pseudomonadati</taxon>
        <taxon>Bacteroidota</taxon>
        <taxon>Sphingobacteriia</taxon>
        <taxon>Sphingobacteriales</taxon>
        <taxon>Sphingobacteriaceae</taxon>
        <taxon>Pararcticibacter</taxon>
    </lineage>
</organism>
<dbReference type="Pfam" id="PF02469">
    <property type="entry name" value="Fasciclin"/>
    <property type="match status" value="1"/>
</dbReference>
<feature type="chain" id="PRO_5015538448" evidence="1">
    <location>
        <begin position="22"/>
        <end position="186"/>
    </location>
</feature>
<dbReference type="InterPro" id="IPR050904">
    <property type="entry name" value="Adhesion/Biosynth-related"/>
</dbReference>
<dbReference type="OrthoDB" id="9800666at2"/>
<dbReference type="InterPro" id="IPR036378">
    <property type="entry name" value="FAS1_dom_sf"/>
</dbReference>
<name>A0A2U2PBX4_9SPHI</name>
<dbReference type="RefSeq" id="WP_109417535.1">
    <property type="nucleotide sequence ID" value="NZ_QEAS01000019.1"/>
</dbReference>
<dbReference type="Gene3D" id="2.30.180.10">
    <property type="entry name" value="FAS1 domain"/>
    <property type="match status" value="1"/>
</dbReference>
<dbReference type="GO" id="GO:0005615">
    <property type="term" value="C:extracellular space"/>
    <property type="evidence" value="ECO:0007669"/>
    <property type="project" value="TreeGrafter"/>
</dbReference>
<accession>A0A2U2PBX4</accession>
<dbReference type="PANTHER" id="PTHR10900">
    <property type="entry name" value="PERIOSTIN-RELATED"/>
    <property type="match status" value="1"/>
</dbReference>
<comment type="caution">
    <text evidence="3">The sequence shown here is derived from an EMBL/GenBank/DDBJ whole genome shotgun (WGS) entry which is preliminary data.</text>
</comment>
<dbReference type="SMART" id="SM00554">
    <property type="entry name" value="FAS1"/>
    <property type="match status" value="1"/>
</dbReference>
<evidence type="ECO:0000313" key="4">
    <source>
        <dbReference type="Proteomes" id="UP000245647"/>
    </source>
</evidence>
<keyword evidence="4" id="KW-1185">Reference proteome</keyword>
<reference evidence="3 4" key="1">
    <citation type="submission" date="2018-04" db="EMBL/GenBank/DDBJ databases">
        <title>Pedobacter chongqingensis sp. nov., isolated from a rottenly hemp rope.</title>
        <authorList>
            <person name="Cai Y."/>
        </authorList>
    </citation>
    <scope>NUCLEOTIDE SEQUENCE [LARGE SCALE GENOMIC DNA]</scope>
    <source>
        <strain evidence="3 4">FJ4-8</strain>
    </source>
</reference>
<dbReference type="PROSITE" id="PS50213">
    <property type="entry name" value="FAS1"/>
    <property type="match status" value="1"/>
</dbReference>
<evidence type="ECO:0000313" key="3">
    <source>
        <dbReference type="EMBL" id="PWG78898.1"/>
    </source>
</evidence>
<proteinExistence type="predicted"/>